<protein>
    <submittedName>
        <fullName evidence="6">Phosphoglycolate phosphatase</fullName>
    </submittedName>
</protein>
<evidence type="ECO:0000256" key="5">
    <source>
        <dbReference type="ARBA" id="ARBA00023277"/>
    </source>
</evidence>
<dbReference type="SFLD" id="SFLDG01135">
    <property type="entry name" value="C1.5.6:_HAD__Beta-PGM__Phospha"/>
    <property type="match status" value="1"/>
</dbReference>
<dbReference type="GO" id="GO:0008967">
    <property type="term" value="F:phosphoglycolate phosphatase activity"/>
    <property type="evidence" value="ECO:0007669"/>
    <property type="project" value="TreeGrafter"/>
</dbReference>
<dbReference type="Gene3D" id="1.10.150.240">
    <property type="entry name" value="Putative phosphatase, domain 2"/>
    <property type="match status" value="1"/>
</dbReference>
<sequence>MSPRTPVAAVLFDLDGTLIDTAPDFVRIVNQMRQEHDLAPFSFETIRQQVSNGARALTTLAFGAEDSNPNFAQHLDTLLTRYEQQLAVDSCLFDGLNESLLTLEQRGIPWGIVTNKPSRYTNPLLAGLNLNERCAVAICPDQVTHRKPHPEPILTACKLIGADPLHTIYVGDHARDIEAGKRANNFTVAAAWGYLNEGEQAQDWQADITLQSPNDFKPWLQQYLN</sequence>
<reference evidence="7" key="1">
    <citation type="submission" date="2017-08" db="EMBL/GenBank/DDBJ databases">
        <title>Direct submision.</title>
        <authorList>
            <person name="Kim S.-J."/>
            <person name="Rhee S.-K."/>
        </authorList>
    </citation>
    <scope>NUCLEOTIDE SEQUENCE [LARGE SCALE GENOMIC DNA]</scope>
    <source>
        <strain evidence="7">GI5</strain>
    </source>
</reference>
<organism evidence="6 7">
    <name type="scientific">Ketobacter alkanivorans</name>
    <dbReference type="NCBI Taxonomy" id="1917421"/>
    <lineage>
        <taxon>Bacteria</taxon>
        <taxon>Pseudomonadati</taxon>
        <taxon>Pseudomonadota</taxon>
        <taxon>Gammaproteobacteria</taxon>
        <taxon>Pseudomonadales</taxon>
        <taxon>Ketobacteraceae</taxon>
        <taxon>Ketobacter</taxon>
    </lineage>
</organism>
<dbReference type="RefSeq" id="WP_101892917.1">
    <property type="nucleotide sequence ID" value="NZ_CP022684.1"/>
</dbReference>
<dbReference type="EMBL" id="CP022684">
    <property type="protein sequence ID" value="AUM11577.1"/>
    <property type="molecule type" value="Genomic_DNA"/>
</dbReference>
<dbReference type="FunFam" id="3.40.50.1000:FF:000022">
    <property type="entry name" value="Phosphoglycolate phosphatase"/>
    <property type="match status" value="1"/>
</dbReference>
<evidence type="ECO:0000256" key="3">
    <source>
        <dbReference type="ARBA" id="ARBA00022801"/>
    </source>
</evidence>
<dbReference type="PANTHER" id="PTHR43434">
    <property type="entry name" value="PHOSPHOGLYCOLATE PHOSPHATASE"/>
    <property type="match status" value="1"/>
</dbReference>
<dbReference type="InterPro" id="IPR041492">
    <property type="entry name" value="HAD_2"/>
</dbReference>
<keyword evidence="2" id="KW-0479">Metal-binding</keyword>
<evidence type="ECO:0000313" key="6">
    <source>
        <dbReference type="EMBL" id="AUM11577.1"/>
    </source>
</evidence>
<dbReference type="InterPro" id="IPR023198">
    <property type="entry name" value="PGP-like_dom2"/>
</dbReference>
<evidence type="ECO:0000256" key="2">
    <source>
        <dbReference type="ARBA" id="ARBA00022723"/>
    </source>
</evidence>
<dbReference type="GO" id="GO:0005829">
    <property type="term" value="C:cytosol"/>
    <property type="evidence" value="ECO:0007669"/>
    <property type="project" value="TreeGrafter"/>
</dbReference>
<dbReference type="GO" id="GO:0046872">
    <property type="term" value="F:metal ion binding"/>
    <property type="evidence" value="ECO:0007669"/>
    <property type="project" value="UniProtKB-KW"/>
</dbReference>
<dbReference type="InterPro" id="IPR036412">
    <property type="entry name" value="HAD-like_sf"/>
</dbReference>
<dbReference type="Proteomes" id="UP000235116">
    <property type="component" value="Chromosome"/>
</dbReference>
<dbReference type="PANTHER" id="PTHR43434:SF23">
    <property type="entry name" value="PHOSPHOGLYCOLATE PHOSPHATASE"/>
    <property type="match status" value="1"/>
</dbReference>
<accession>A0A2K9LH67</accession>
<keyword evidence="3" id="KW-0378">Hydrolase</keyword>
<evidence type="ECO:0000313" key="7">
    <source>
        <dbReference type="Proteomes" id="UP000235116"/>
    </source>
</evidence>
<comment type="cofactor">
    <cofactor evidence="1">
        <name>Mg(2+)</name>
        <dbReference type="ChEBI" id="CHEBI:18420"/>
    </cofactor>
</comment>
<dbReference type="InterPro" id="IPR023214">
    <property type="entry name" value="HAD_sf"/>
</dbReference>
<evidence type="ECO:0000256" key="1">
    <source>
        <dbReference type="ARBA" id="ARBA00001946"/>
    </source>
</evidence>
<evidence type="ECO:0000256" key="4">
    <source>
        <dbReference type="ARBA" id="ARBA00022842"/>
    </source>
</evidence>
<dbReference type="InterPro" id="IPR006439">
    <property type="entry name" value="HAD-SF_hydro_IA"/>
</dbReference>
<keyword evidence="7" id="KW-1185">Reference proteome</keyword>
<dbReference type="OrthoDB" id="9776368at2"/>
<keyword evidence="5" id="KW-0119">Carbohydrate metabolism</keyword>
<dbReference type="KEGG" id="kak:Kalk_03715"/>
<dbReference type="NCBIfam" id="TIGR01549">
    <property type="entry name" value="HAD-SF-IA-v1"/>
    <property type="match status" value="1"/>
</dbReference>
<dbReference type="AlphaFoldDB" id="A0A2K9LH67"/>
<gene>
    <name evidence="6" type="primary">gph</name>
    <name evidence="6" type="ORF">Kalk_03715</name>
</gene>
<dbReference type="GO" id="GO:0006281">
    <property type="term" value="P:DNA repair"/>
    <property type="evidence" value="ECO:0007669"/>
    <property type="project" value="TreeGrafter"/>
</dbReference>
<name>A0A2K9LH67_9GAMM</name>
<keyword evidence="4" id="KW-0460">Magnesium</keyword>
<dbReference type="SFLD" id="SFLDS00003">
    <property type="entry name" value="Haloacid_Dehalogenase"/>
    <property type="match status" value="1"/>
</dbReference>
<dbReference type="Pfam" id="PF13419">
    <property type="entry name" value="HAD_2"/>
    <property type="match status" value="1"/>
</dbReference>
<dbReference type="SFLD" id="SFLDG01129">
    <property type="entry name" value="C1.5:_HAD__Beta-PGM__Phosphata"/>
    <property type="match status" value="1"/>
</dbReference>
<proteinExistence type="predicted"/>
<dbReference type="InterPro" id="IPR050155">
    <property type="entry name" value="HAD-like_hydrolase_sf"/>
</dbReference>
<dbReference type="Gene3D" id="3.40.50.1000">
    <property type="entry name" value="HAD superfamily/HAD-like"/>
    <property type="match status" value="1"/>
</dbReference>
<dbReference type="SUPFAM" id="SSF56784">
    <property type="entry name" value="HAD-like"/>
    <property type="match status" value="1"/>
</dbReference>